<sequence length="130" mass="15035">MKNLTKSKTAISSKFAALRYVGKAIRLNNAKINKILRYTKYPLVEREYSRLSLYNHTCKKLIFQFTIAIEDNNVNMLENSTRNSALLKFKLLRIYALGIIISSKTISNKNKILDLVIKKTSFNKFLILCI</sequence>
<reference evidence="2" key="1">
    <citation type="submission" date="2018-02" db="EMBL/GenBank/DDBJ databases">
        <authorList>
            <person name="Holder M.E."/>
            <person name="Ajami N.J."/>
            <person name="Petrosino J.F."/>
        </authorList>
    </citation>
    <scope>NUCLEOTIDE SEQUENCE [LARGE SCALE GENOMIC DNA]</scope>
    <source>
        <strain evidence="2">CCUG 47711</strain>
    </source>
</reference>
<dbReference type="KEGG" id="fsa:C5Q98_06415"/>
<proteinExistence type="predicted"/>
<name>A0A2S0KPC7_9FIRM</name>
<dbReference type="AlphaFoldDB" id="A0A2S0KPC7"/>
<gene>
    <name evidence="1" type="ORF">C5Q98_06415</name>
</gene>
<protein>
    <submittedName>
        <fullName evidence="1">Uncharacterized protein</fullName>
    </submittedName>
</protein>
<evidence type="ECO:0000313" key="1">
    <source>
        <dbReference type="EMBL" id="AVM42867.1"/>
    </source>
</evidence>
<evidence type="ECO:0000313" key="2">
    <source>
        <dbReference type="Proteomes" id="UP000237947"/>
    </source>
</evidence>
<dbReference type="EMBL" id="CP027226">
    <property type="protein sequence ID" value="AVM42867.1"/>
    <property type="molecule type" value="Genomic_DNA"/>
</dbReference>
<dbReference type="Proteomes" id="UP000237947">
    <property type="component" value="Chromosome"/>
</dbReference>
<accession>A0A2S0KPC7</accession>
<keyword evidence="2" id="KW-1185">Reference proteome</keyword>
<organism evidence="1 2">
    <name type="scientific">Fastidiosipila sanguinis</name>
    <dbReference type="NCBI Taxonomy" id="236753"/>
    <lineage>
        <taxon>Bacteria</taxon>
        <taxon>Bacillati</taxon>
        <taxon>Bacillota</taxon>
        <taxon>Clostridia</taxon>
        <taxon>Eubacteriales</taxon>
        <taxon>Oscillospiraceae</taxon>
        <taxon>Fastidiosipila</taxon>
    </lineage>
</organism>